<keyword evidence="2" id="KW-1185">Reference proteome</keyword>
<dbReference type="Pfam" id="PF22486">
    <property type="entry name" value="MATH_2"/>
    <property type="match status" value="2"/>
</dbReference>
<dbReference type="RefSeq" id="XP_031376403.1">
    <property type="nucleotide sequence ID" value="XM_031520543.1"/>
</dbReference>
<gene>
    <name evidence="3" type="primary">LOC116192103</name>
</gene>
<dbReference type="Gene3D" id="2.60.210.10">
    <property type="entry name" value="Apoptosis, Tumor Necrosis Factor Receptor Associated Protein 2, Chain A"/>
    <property type="match status" value="2"/>
</dbReference>
<evidence type="ECO:0000259" key="1">
    <source>
        <dbReference type="PROSITE" id="PS50144"/>
    </source>
</evidence>
<evidence type="ECO:0000313" key="3">
    <source>
        <dbReference type="RefSeq" id="XP_031376403.1"/>
    </source>
</evidence>
<evidence type="ECO:0000313" key="2">
    <source>
        <dbReference type="Proteomes" id="UP000515151"/>
    </source>
</evidence>
<dbReference type="CDD" id="cd00121">
    <property type="entry name" value="MATH"/>
    <property type="match status" value="2"/>
</dbReference>
<dbReference type="SUPFAM" id="SSF49599">
    <property type="entry name" value="TRAF domain-like"/>
    <property type="match status" value="2"/>
</dbReference>
<proteinExistence type="predicted"/>
<dbReference type="SMART" id="SM00061">
    <property type="entry name" value="MATH"/>
    <property type="match status" value="2"/>
</dbReference>
<dbReference type="GeneID" id="116192103"/>
<dbReference type="InterPro" id="IPR002083">
    <property type="entry name" value="MATH/TRAF_dom"/>
</dbReference>
<reference evidence="2" key="1">
    <citation type="journal article" date="2020" name="Plant Biotechnol. J.">
        <title>The pomegranate (Punica granatum L.) draft genome dissects genetic divergence between soft- and hard-seeded cultivars.</title>
        <authorList>
            <person name="Luo X."/>
            <person name="Li H."/>
            <person name="Wu Z."/>
            <person name="Yao W."/>
            <person name="Zhao P."/>
            <person name="Cao D."/>
            <person name="Yu H."/>
            <person name="Li K."/>
            <person name="Poudel K."/>
            <person name="Zhao D."/>
            <person name="Zhang F."/>
            <person name="Xia X."/>
            <person name="Chen L."/>
            <person name="Wang Q."/>
            <person name="Jing D."/>
            <person name="Cao S."/>
        </authorList>
    </citation>
    <scope>NUCLEOTIDE SEQUENCE [LARGE SCALE GENOMIC DNA]</scope>
    <source>
        <strain evidence="2">cv. Tunisia</strain>
    </source>
</reference>
<reference evidence="3" key="2">
    <citation type="submission" date="2025-08" db="UniProtKB">
        <authorList>
            <consortium name="RefSeq"/>
        </authorList>
    </citation>
    <scope>IDENTIFICATION</scope>
    <source>
        <tissue evidence="3">Leaf</tissue>
    </source>
</reference>
<dbReference type="AlphaFoldDB" id="A0A6P8C516"/>
<name>A0A6P8C516_PUNGR</name>
<protein>
    <submittedName>
        <fullName evidence="3">Uncharacterized protein LOC116192103</fullName>
    </submittedName>
</protein>
<dbReference type="Proteomes" id="UP000515151">
    <property type="component" value="Chromosome 1"/>
</dbReference>
<dbReference type="PANTHER" id="PTHR46162">
    <property type="entry name" value="TRAF-LIKE FAMILY PROTEIN"/>
    <property type="match status" value="1"/>
</dbReference>
<dbReference type="OrthoDB" id="192247at2759"/>
<sequence>MATSQAFDVQEETERLISDAPPAHYIVKIQSFSLLTKNRIYKYESGIFHAEGYKWKLILHPNGNKTKNVKDHVSGYLSMAETSSLPSNWEVYAVIRLFLLDQNEDNYFVVQDAMGKHRQFHWKKLESGFDRLIPLKTFTDSRNGYLVDDTCVLGAEVFIPKERSTGKGESLVMIKDTLRNNYTWKIDNFSNLDREFYDSSIFLVGNYKWNIRFFPNGIGSGLGSHISLYLALAETESLPPGTKVFAEFSLRILNQVKGRHYTVKANHWFSASSWERGWAKFISLTSFKLLGPLVKDFCWVTADVSVLGVVNPFT</sequence>
<dbReference type="InterPro" id="IPR008974">
    <property type="entry name" value="TRAF-like"/>
</dbReference>
<dbReference type="PROSITE" id="PS50144">
    <property type="entry name" value="MATH"/>
    <property type="match status" value="2"/>
</dbReference>
<organism evidence="2 3">
    <name type="scientific">Punica granatum</name>
    <name type="common">Pomegranate</name>
    <dbReference type="NCBI Taxonomy" id="22663"/>
    <lineage>
        <taxon>Eukaryota</taxon>
        <taxon>Viridiplantae</taxon>
        <taxon>Streptophyta</taxon>
        <taxon>Embryophyta</taxon>
        <taxon>Tracheophyta</taxon>
        <taxon>Spermatophyta</taxon>
        <taxon>Magnoliopsida</taxon>
        <taxon>eudicotyledons</taxon>
        <taxon>Gunneridae</taxon>
        <taxon>Pentapetalae</taxon>
        <taxon>rosids</taxon>
        <taxon>malvids</taxon>
        <taxon>Myrtales</taxon>
        <taxon>Lythraceae</taxon>
        <taxon>Punica</taxon>
    </lineage>
</organism>
<dbReference type="PANTHER" id="PTHR46162:SF2">
    <property type="entry name" value="ANKYRIN REPEAT-CONTAINING PROTEIN-RELATED"/>
    <property type="match status" value="1"/>
</dbReference>
<feature type="domain" description="MATH" evidence="1">
    <location>
        <begin position="22"/>
        <end position="157"/>
    </location>
</feature>
<accession>A0A6P8C516</accession>
<feature type="domain" description="MATH" evidence="1">
    <location>
        <begin position="179"/>
        <end position="304"/>
    </location>
</feature>